<dbReference type="Proteomes" id="UP001223520">
    <property type="component" value="Chromosome"/>
</dbReference>
<keyword evidence="2" id="KW-1185">Reference proteome</keyword>
<reference evidence="1 2" key="1">
    <citation type="journal article" date="2023" name="Limnol Oceanogr Lett">
        <title>Environmental adaptations by the intertidal Antarctic cyanobacterium Halotia branconii CENA392 as revealed using long-read genome sequencing.</title>
        <authorList>
            <person name="Dextro R.B."/>
            <person name="Delbaje E."/>
            <person name="Freitas P.N.N."/>
            <person name="Geraldes V."/>
            <person name="Pinto E."/>
            <person name="Long P.F."/>
            <person name="Fiore M.F."/>
        </authorList>
    </citation>
    <scope>NUCLEOTIDE SEQUENCE [LARGE SCALE GENOMIC DNA]</scope>
    <source>
        <strain evidence="1 2">CENA392</strain>
    </source>
</reference>
<proteinExistence type="predicted"/>
<dbReference type="AlphaFoldDB" id="A0AAJ6NNG1"/>
<organism evidence="1 2">
    <name type="scientific">Halotia branconii CENA392</name>
    <dbReference type="NCBI Taxonomy" id="1539056"/>
    <lineage>
        <taxon>Bacteria</taxon>
        <taxon>Bacillati</taxon>
        <taxon>Cyanobacteriota</taxon>
        <taxon>Cyanophyceae</taxon>
        <taxon>Nostocales</taxon>
        <taxon>Nodulariaceae</taxon>
        <taxon>Halotia</taxon>
    </lineage>
</organism>
<name>A0AAJ6NNG1_9CYAN</name>
<dbReference type="EMBL" id="CP124543">
    <property type="protein sequence ID" value="WGV23574.1"/>
    <property type="molecule type" value="Genomic_DNA"/>
</dbReference>
<evidence type="ECO:0000313" key="2">
    <source>
        <dbReference type="Proteomes" id="UP001223520"/>
    </source>
</evidence>
<gene>
    <name evidence="1" type="ORF">QI031_17315</name>
</gene>
<dbReference type="RefSeq" id="WP_281480900.1">
    <property type="nucleotide sequence ID" value="NZ_CP124543.1"/>
</dbReference>
<dbReference type="KEGG" id="hbq:QI031_17315"/>
<evidence type="ECO:0000313" key="1">
    <source>
        <dbReference type="EMBL" id="WGV23574.1"/>
    </source>
</evidence>
<accession>A0AAJ6NNG1</accession>
<sequence length="57" mass="6510">MSLIYFSLHSLVLLHRLTYSNDLLNLWLKQQISEPTCALAMTQIGNLAIALRKLLLL</sequence>
<protein>
    <submittedName>
        <fullName evidence="1">Uncharacterized protein</fullName>
    </submittedName>
</protein>